<evidence type="ECO:0000313" key="2">
    <source>
        <dbReference type="Proteomes" id="UP000830671"/>
    </source>
</evidence>
<dbReference type="AlphaFoldDB" id="A0A9Q8SRI5"/>
<reference evidence="1" key="1">
    <citation type="journal article" date="2021" name="Mol. Plant Microbe Interact.">
        <title>Complete Genome Sequence of the Plant-Pathogenic Fungus Colletotrichum lupini.</title>
        <authorList>
            <person name="Baroncelli R."/>
            <person name="Pensec F."/>
            <person name="Da Lio D."/>
            <person name="Boufleur T."/>
            <person name="Vicente I."/>
            <person name="Sarrocco S."/>
            <person name="Picot A."/>
            <person name="Baraldi E."/>
            <person name="Sukno S."/>
            <person name="Thon M."/>
            <person name="Le Floch G."/>
        </authorList>
    </citation>
    <scope>NUCLEOTIDE SEQUENCE</scope>
    <source>
        <strain evidence="1">IMI 504893</strain>
    </source>
</reference>
<dbReference type="Proteomes" id="UP000830671">
    <property type="component" value="Chromosome 4"/>
</dbReference>
<protein>
    <submittedName>
        <fullName evidence="1">Uncharacterized protein</fullName>
    </submittedName>
</protein>
<organism evidence="1 2">
    <name type="scientific">Colletotrichum lupini</name>
    <dbReference type="NCBI Taxonomy" id="145971"/>
    <lineage>
        <taxon>Eukaryota</taxon>
        <taxon>Fungi</taxon>
        <taxon>Dikarya</taxon>
        <taxon>Ascomycota</taxon>
        <taxon>Pezizomycotina</taxon>
        <taxon>Sordariomycetes</taxon>
        <taxon>Hypocreomycetidae</taxon>
        <taxon>Glomerellales</taxon>
        <taxon>Glomerellaceae</taxon>
        <taxon>Colletotrichum</taxon>
        <taxon>Colletotrichum acutatum species complex</taxon>
    </lineage>
</organism>
<dbReference type="KEGG" id="clup:CLUP02_07389"/>
<dbReference type="RefSeq" id="XP_049143527.1">
    <property type="nucleotide sequence ID" value="XM_049286384.1"/>
</dbReference>
<keyword evidence="2" id="KW-1185">Reference proteome</keyword>
<name>A0A9Q8SRI5_9PEZI</name>
<sequence>MRKRGGLCSSDWKTNKATSVWWLSLTRRSPLYGNIGGITRILHAAALQAISVAGKWGWWFEAPTGCPIRKWGRIMFEFELIVHARKMTFRRNFVRDRLGIRVRVSASGGRVTLQRGRSGDTHTRRFSARPPVPPPAFLSAIEPIASDTFPWLVFLPGLWRRAGLSMSILMPTALSVTVHAIHVVQLTRCSDTIWPLDDGFPLVPYGLKMEGPIQEKKTIVDGYLFRMHTIHCFHARYGTSTSQYCVKVHHLANLKSNDAIVTQIAQSHYPLPRAPSLGPMATDPTLCDKHLFCLLRLIRRSQSKLPAGRRSARFQLPRASRSCACRVVPVTDSDGKLQLRCLQRPTSTIPTPPLSTLSP</sequence>
<gene>
    <name evidence="1" type="ORF">CLUP02_07389</name>
</gene>
<evidence type="ECO:0000313" key="1">
    <source>
        <dbReference type="EMBL" id="UQC81903.1"/>
    </source>
</evidence>
<dbReference type="EMBL" id="CP019476">
    <property type="protein sequence ID" value="UQC81903.1"/>
    <property type="molecule type" value="Genomic_DNA"/>
</dbReference>
<proteinExistence type="predicted"/>
<dbReference type="GeneID" id="73341394"/>
<accession>A0A9Q8SRI5</accession>